<dbReference type="AlphaFoldDB" id="A0A077X0W7"/>
<feature type="DNA-binding region" description="HMG box" evidence="4">
    <location>
        <begin position="141"/>
        <end position="209"/>
    </location>
</feature>
<dbReference type="InterPro" id="IPR056513">
    <property type="entry name" value="INO80F"/>
</dbReference>
<dbReference type="InterPro" id="IPR009071">
    <property type="entry name" value="HMG_box_dom"/>
</dbReference>
<feature type="region of interest" description="Disordered" evidence="5">
    <location>
        <begin position="205"/>
        <end position="286"/>
    </location>
</feature>
<evidence type="ECO:0000256" key="3">
    <source>
        <dbReference type="ARBA" id="ARBA00023242"/>
    </source>
</evidence>
<dbReference type="Pfam" id="PF00505">
    <property type="entry name" value="HMG_box"/>
    <property type="match status" value="1"/>
</dbReference>
<name>A0A077X0W7_9FUNG</name>
<dbReference type="SMART" id="SM00398">
    <property type="entry name" value="HMG"/>
    <property type="match status" value="1"/>
</dbReference>
<dbReference type="GO" id="GO:0003677">
    <property type="term" value="F:DNA binding"/>
    <property type="evidence" value="ECO:0007669"/>
    <property type="project" value="UniProtKB-UniRule"/>
</dbReference>
<feature type="compositionally biased region" description="Polar residues" evidence="5">
    <location>
        <begin position="1"/>
        <end position="23"/>
    </location>
</feature>
<proteinExistence type="predicted"/>
<feature type="compositionally biased region" description="Basic and acidic residues" evidence="5">
    <location>
        <begin position="130"/>
        <end position="139"/>
    </location>
</feature>
<dbReference type="PANTHER" id="PTHR48112">
    <property type="entry name" value="HIGH MOBILITY GROUP PROTEIN DSP1"/>
    <property type="match status" value="1"/>
</dbReference>
<dbReference type="Pfam" id="PF24245">
    <property type="entry name" value="INO80F"/>
    <property type="match status" value="1"/>
</dbReference>
<evidence type="ECO:0000259" key="6">
    <source>
        <dbReference type="PROSITE" id="PS50118"/>
    </source>
</evidence>
<dbReference type="InterPro" id="IPR036910">
    <property type="entry name" value="HMG_box_dom_sf"/>
</dbReference>
<dbReference type="SUPFAM" id="SSF47095">
    <property type="entry name" value="HMG-box"/>
    <property type="match status" value="1"/>
</dbReference>
<sequence>MNNTDPAPSTNTTSTPVTMATSDDTLRQKYNLLKKRVREIEEDNDAIHLKLTKAMRQIKRLRVERIVLLEELDQSRRRDGKRTNAASSDSEGDVSDSGLAISLKTSNTGNTTGRKRGGPGKSRGANSKQPQERKKRDPNAPKGPGNVFFLYCRMERDNIKDQLTSDNLGEATRLLGQKWKALSKEEKQVYYDMYNKEQKEFEQAMELYNASGGSGGGASSTNNGTDSVKEEEIDMLPDESRGDESSITEPQGPSLSDPTTTETPNSASEEPTTTATTTAAAVPSSQ</sequence>
<gene>
    <name evidence="7" type="ORF">LRAMOSA05312</name>
</gene>
<organism evidence="7">
    <name type="scientific">Lichtheimia ramosa</name>
    <dbReference type="NCBI Taxonomy" id="688394"/>
    <lineage>
        <taxon>Eukaryota</taxon>
        <taxon>Fungi</taxon>
        <taxon>Fungi incertae sedis</taxon>
        <taxon>Mucoromycota</taxon>
        <taxon>Mucoromycotina</taxon>
        <taxon>Mucoromycetes</taxon>
        <taxon>Mucorales</taxon>
        <taxon>Lichtheimiaceae</taxon>
        <taxon>Lichtheimia</taxon>
    </lineage>
</organism>
<feature type="domain" description="HMG box" evidence="6">
    <location>
        <begin position="141"/>
        <end position="209"/>
    </location>
</feature>
<dbReference type="InterPro" id="IPR050342">
    <property type="entry name" value="HMGB"/>
</dbReference>
<accession>A0A077X0W7</accession>
<feature type="compositionally biased region" description="Low complexity" evidence="5">
    <location>
        <begin position="272"/>
        <end position="286"/>
    </location>
</feature>
<evidence type="ECO:0000256" key="1">
    <source>
        <dbReference type="ARBA" id="ARBA00004123"/>
    </source>
</evidence>
<dbReference type="EMBL" id="LK023368">
    <property type="protein sequence ID" value="CDS13129.1"/>
    <property type="molecule type" value="Genomic_DNA"/>
</dbReference>
<dbReference type="GO" id="GO:0005634">
    <property type="term" value="C:nucleus"/>
    <property type="evidence" value="ECO:0007669"/>
    <property type="project" value="UniProtKB-SubCell"/>
</dbReference>
<keyword evidence="2 4" id="KW-0238">DNA-binding</keyword>
<dbReference type="Gene3D" id="1.10.30.10">
    <property type="entry name" value="High mobility group box domain"/>
    <property type="match status" value="1"/>
</dbReference>
<comment type="subcellular location">
    <subcellularLocation>
        <location evidence="1">Nucleus</location>
    </subcellularLocation>
</comment>
<evidence type="ECO:0000256" key="2">
    <source>
        <dbReference type="ARBA" id="ARBA00023125"/>
    </source>
</evidence>
<protein>
    <recommendedName>
        <fullName evidence="6">HMG box domain-containing protein</fullName>
    </recommendedName>
</protein>
<evidence type="ECO:0000256" key="4">
    <source>
        <dbReference type="PROSITE-ProRule" id="PRU00267"/>
    </source>
</evidence>
<reference evidence="7" key="1">
    <citation type="journal article" date="2014" name="Genome Announc.">
        <title>De novo whole-genome sequence and genome annotation of Lichtheimia ramosa.</title>
        <authorList>
            <person name="Linde J."/>
            <person name="Schwartze V."/>
            <person name="Binder U."/>
            <person name="Lass-Florl C."/>
            <person name="Voigt K."/>
            <person name="Horn F."/>
        </authorList>
    </citation>
    <scope>NUCLEOTIDE SEQUENCE</scope>
    <source>
        <strain evidence="7">JMRC FSU:6197</strain>
    </source>
</reference>
<dbReference type="OrthoDB" id="1919336at2759"/>
<evidence type="ECO:0000256" key="5">
    <source>
        <dbReference type="SAM" id="MobiDB-lite"/>
    </source>
</evidence>
<feature type="compositionally biased region" description="Polar residues" evidence="5">
    <location>
        <begin position="245"/>
        <end position="271"/>
    </location>
</feature>
<keyword evidence="3 4" id="KW-0539">Nucleus</keyword>
<feature type="region of interest" description="Disordered" evidence="5">
    <location>
        <begin position="1"/>
        <end position="24"/>
    </location>
</feature>
<dbReference type="PANTHER" id="PTHR48112:SF22">
    <property type="entry name" value="MITOCHONDRIAL TRANSCRIPTION FACTOR A, ISOFORM B"/>
    <property type="match status" value="1"/>
</dbReference>
<dbReference type="PROSITE" id="PS50118">
    <property type="entry name" value="HMG_BOX_2"/>
    <property type="match status" value="1"/>
</dbReference>
<feature type="region of interest" description="Disordered" evidence="5">
    <location>
        <begin position="75"/>
        <end position="147"/>
    </location>
</feature>
<evidence type="ECO:0000313" key="7">
    <source>
        <dbReference type="EMBL" id="CDS13129.1"/>
    </source>
</evidence>